<accession>A0A8X7VRV9</accession>
<reference evidence="2 3" key="1">
    <citation type="submission" date="2020-02" db="EMBL/GenBank/DDBJ databases">
        <authorList>
            <person name="Ma Q."/>
            <person name="Huang Y."/>
            <person name="Song X."/>
            <person name="Pei D."/>
        </authorList>
    </citation>
    <scope>NUCLEOTIDE SEQUENCE [LARGE SCALE GENOMIC DNA]</scope>
    <source>
        <strain evidence="2">Sxm20200214</strain>
        <tissue evidence="2">Leaf</tissue>
    </source>
</reference>
<gene>
    <name evidence="2" type="ORF">Bca52824_019342</name>
</gene>
<dbReference type="EMBL" id="JAAMPC010000004">
    <property type="protein sequence ID" value="KAG2316220.1"/>
    <property type="molecule type" value="Genomic_DNA"/>
</dbReference>
<evidence type="ECO:0000256" key="1">
    <source>
        <dbReference type="SAM" id="MobiDB-lite"/>
    </source>
</evidence>
<protein>
    <submittedName>
        <fullName evidence="2">Uncharacterized protein</fullName>
    </submittedName>
</protein>
<keyword evidence="3" id="KW-1185">Reference proteome</keyword>
<feature type="region of interest" description="Disordered" evidence="1">
    <location>
        <begin position="84"/>
        <end position="122"/>
    </location>
</feature>
<dbReference type="Proteomes" id="UP000886595">
    <property type="component" value="Unassembled WGS sequence"/>
</dbReference>
<comment type="caution">
    <text evidence="2">The sequence shown here is derived from an EMBL/GenBank/DDBJ whole genome shotgun (WGS) entry which is preliminary data.</text>
</comment>
<sequence>MNHGLRAMELPLHLESQFPMSVLTALVFFHQTEKHKGSLKPHLFDSFRFDYNKSFNHKEARRSSTTMPFSNGVTKQRGKLSEYSWKDALGGGDDERLAEEERGTEMVKSDYEETEQERCRRR</sequence>
<proteinExistence type="predicted"/>
<name>A0A8X7VRV9_BRACI</name>
<dbReference type="AlphaFoldDB" id="A0A8X7VRV9"/>
<evidence type="ECO:0000313" key="2">
    <source>
        <dbReference type="EMBL" id="KAG2316220.1"/>
    </source>
</evidence>
<organism evidence="2 3">
    <name type="scientific">Brassica carinata</name>
    <name type="common">Ethiopian mustard</name>
    <name type="synonym">Abyssinian cabbage</name>
    <dbReference type="NCBI Taxonomy" id="52824"/>
    <lineage>
        <taxon>Eukaryota</taxon>
        <taxon>Viridiplantae</taxon>
        <taxon>Streptophyta</taxon>
        <taxon>Embryophyta</taxon>
        <taxon>Tracheophyta</taxon>
        <taxon>Spermatophyta</taxon>
        <taxon>Magnoliopsida</taxon>
        <taxon>eudicotyledons</taxon>
        <taxon>Gunneridae</taxon>
        <taxon>Pentapetalae</taxon>
        <taxon>rosids</taxon>
        <taxon>malvids</taxon>
        <taxon>Brassicales</taxon>
        <taxon>Brassicaceae</taxon>
        <taxon>Brassiceae</taxon>
        <taxon>Brassica</taxon>
    </lineage>
</organism>
<evidence type="ECO:0000313" key="3">
    <source>
        <dbReference type="Proteomes" id="UP000886595"/>
    </source>
</evidence>
<feature type="compositionally biased region" description="Basic and acidic residues" evidence="1">
    <location>
        <begin position="93"/>
        <end position="111"/>
    </location>
</feature>